<feature type="region of interest" description="Disordered" evidence="1">
    <location>
        <begin position="361"/>
        <end position="383"/>
    </location>
</feature>
<evidence type="ECO:0000313" key="2">
    <source>
        <dbReference type="EMBL" id="CAC5374119.1"/>
    </source>
</evidence>
<dbReference type="PANTHER" id="PTHR21446:SF12">
    <property type="entry name" value="POTASSIUM CHANNEL TETRAMERIZATION DOMAIN CONTAINING 1"/>
    <property type="match status" value="1"/>
</dbReference>
<dbReference type="AlphaFoldDB" id="A0A6J8AU37"/>
<dbReference type="PANTHER" id="PTHR21446">
    <property type="entry name" value="DUF3504 DOMAIN-CONTAINING PROTEIN"/>
    <property type="match status" value="1"/>
</dbReference>
<dbReference type="EMBL" id="CACVKT020001980">
    <property type="protein sequence ID" value="CAC5374119.1"/>
    <property type="molecule type" value="Genomic_DNA"/>
</dbReference>
<sequence length="417" mass="48012">MKCYSRARVRLLLATGQTMEPEVICSDSELENLSPPPVTFELQLPDDWDTVAVVELLEVLQQDVPGFDEMLVEACQNIDSHEITKEPVNPPQIQNDKNPKLPQIQNIQNCDTHQNTKQQTVTHKDQNTEDLDTADTHQAEFHQTGHLPIANTSRFKQLDNEELLDIEKNTKWGIGVFNAWCSERLQKTVDFNTITEENLNESLRKFYAEAQPKNLNKRIQSMPENMAHEYHKNSLKSVRSAINRHLKDIGRNIDIVRDKDFKLANSMLSAKLKFNLRNGLSRPTQHHPIISNSELQKINEFLSTKNNVVALRFKVWYALAIHFVSRGIEFHQQLSKDSIKFVNDEEGREYLTITHETHQKNYQGGIEDSSEEAEDKRMYSTDSDSCPVRAVKLLLSKCHPNSKSLFNQCSRGTLRHQ</sequence>
<gene>
    <name evidence="2" type="ORF">MCOR_11637</name>
</gene>
<evidence type="ECO:0000256" key="1">
    <source>
        <dbReference type="SAM" id="MobiDB-lite"/>
    </source>
</evidence>
<name>A0A6J8AU37_MYTCO</name>
<reference evidence="2 3" key="1">
    <citation type="submission" date="2020-06" db="EMBL/GenBank/DDBJ databases">
        <authorList>
            <person name="Li R."/>
            <person name="Bekaert M."/>
        </authorList>
    </citation>
    <scope>NUCLEOTIDE SEQUENCE [LARGE SCALE GENOMIC DNA]</scope>
    <source>
        <strain evidence="3">wild</strain>
    </source>
</reference>
<dbReference type="InterPro" id="IPR052787">
    <property type="entry name" value="MAVS"/>
</dbReference>
<keyword evidence="3" id="KW-1185">Reference proteome</keyword>
<evidence type="ECO:0000313" key="3">
    <source>
        <dbReference type="Proteomes" id="UP000507470"/>
    </source>
</evidence>
<dbReference type="OrthoDB" id="5975452at2759"/>
<dbReference type="Proteomes" id="UP000507470">
    <property type="component" value="Unassembled WGS sequence"/>
</dbReference>
<organism evidence="2 3">
    <name type="scientific">Mytilus coruscus</name>
    <name type="common">Sea mussel</name>
    <dbReference type="NCBI Taxonomy" id="42192"/>
    <lineage>
        <taxon>Eukaryota</taxon>
        <taxon>Metazoa</taxon>
        <taxon>Spiralia</taxon>
        <taxon>Lophotrochozoa</taxon>
        <taxon>Mollusca</taxon>
        <taxon>Bivalvia</taxon>
        <taxon>Autobranchia</taxon>
        <taxon>Pteriomorphia</taxon>
        <taxon>Mytilida</taxon>
        <taxon>Mytiloidea</taxon>
        <taxon>Mytilidae</taxon>
        <taxon>Mytilinae</taxon>
        <taxon>Mytilus</taxon>
    </lineage>
</organism>
<accession>A0A6J8AU37</accession>
<protein>
    <recommendedName>
        <fullName evidence="4">DUF3504 domain-containing protein</fullName>
    </recommendedName>
</protein>
<evidence type="ECO:0008006" key="4">
    <source>
        <dbReference type="Google" id="ProtNLM"/>
    </source>
</evidence>
<proteinExistence type="predicted"/>